<dbReference type="PRINTS" id="PR00455">
    <property type="entry name" value="HTHTETR"/>
</dbReference>
<organism evidence="6 7">
    <name type="scientific">Kocuria dechangensis</name>
    <dbReference type="NCBI Taxonomy" id="1176249"/>
    <lineage>
        <taxon>Bacteria</taxon>
        <taxon>Bacillati</taxon>
        <taxon>Actinomycetota</taxon>
        <taxon>Actinomycetes</taxon>
        <taxon>Micrococcales</taxon>
        <taxon>Micrococcaceae</taxon>
        <taxon>Kocuria</taxon>
    </lineage>
</organism>
<dbReference type="InterPro" id="IPR001647">
    <property type="entry name" value="HTH_TetR"/>
</dbReference>
<accession>A0A917GZB4</accession>
<dbReference type="InterPro" id="IPR050109">
    <property type="entry name" value="HTH-type_TetR-like_transc_reg"/>
</dbReference>
<dbReference type="SUPFAM" id="SSF46689">
    <property type="entry name" value="Homeodomain-like"/>
    <property type="match status" value="1"/>
</dbReference>
<dbReference type="InterPro" id="IPR009057">
    <property type="entry name" value="Homeodomain-like_sf"/>
</dbReference>
<keyword evidence="7" id="KW-1185">Reference proteome</keyword>
<protein>
    <recommendedName>
        <fullName evidence="5">HTH tetR-type domain-containing protein</fullName>
    </recommendedName>
</protein>
<dbReference type="EMBL" id="BMEQ01000015">
    <property type="protein sequence ID" value="GGG62529.1"/>
    <property type="molecule type" value="Genomic_DNA"/>
</dbReference>
<feature type="domain" description="HTH tetR-type" evidence="5">
    <location>
        <begin position="58"/>
        <end position="118"/>
    </location>
</feature>
<keyword evidence="1" id="KW-0805">Transcription regulation</keyword>
<dbReference type="PANTHER" id="PTHR30055:SF234">
    <property type="entry name" value="HTH-TYPE TRANSCRIPTIONAL REGULATOR BETI"/>
    <property type="match status" value="1"/>
</dbReference>
<dbReference type="Gene3D" id="1.10.357.10">
    <property type="entry name" value="Tetracycline Repressor, domain 2"/>
    <property type="match status" value="1"/>
</dbReference>
<dbReference type="GO" id="GO:0000976">
    <property type="term" value="F:transcription cis-regulatory region binding"/>
    <property type="evidence" value="ECO:0007669"/>
    <property type="project" value="TreeGrafter"/>
</dbReference>
<dbReference type="PROSITE" id="PS50977">
    <property type="entry name" value="HTH_TETR_2"/>
    <property type="match status" value="1"/>
</dbReference>
<dbReference type="Proteomes" id="UP000638848">
    <property type="component" value="Unassembled WGS sequence"/>
</dbReference>
<evidence type="ECO:0000256" key="1">
    <source>
        <dbReference type="ARBA" id="ARBA00023015"/>
    </source>
</evidence>
<evidence type="ECO:0000256" key="3">
    <source>
        <dbReference type="ARBA" id="ARBA00023163"/>
    </source>
</evidence>
<evidence type="ECO:0000313" key="6">
    <source>
        <dbReference type="EMBL" id="GGG62529.1"/>
    </source>
</evidence>
<feature type="DNA-binding region" description="H-T-H motif" evidence="4">
    <location>
        <begin position="81"/>
        <end position="100"/>
    </location>
</feature>
<dbReference type="GO" id="GO:0003700">
    <property type="term" value="F:DNA-binding transcription factor activity"/>
    <property type="evidence" value="ECO:0007669"/>
    <property type="project" value="TreeGrafter"/>
</dbReference>
<keyword evidence="3" id="KW-0804">Transcription</keyword>
<keyword evidence="2 4" id="KW-0238">DNA-binding</keyword>
<dbReference type="Pfam" id="PF00440">
    <property type="entry name" value="TetR_N"/>
    <property type="match status" value="1"/>
</dbReference>
<evidence type="ECO:0000313" key="7">
    <source>
        <dbReference type="Proteomes" id="UP000638848"/>
    </source>
</evidence>
<dbReference type="PANTHER" id="PTHR30055">
    <property type="entry name" value="HTH-TYPE TRANSCRIPTIONAL REGULATOR RUTR"/>
    <property type="match status" value="1"/>
</dbReference>
<name>A0A917GZB4_9MICC</name>
<reference evidence="6" key="2">
    <citation type="submission" date="2020-09" db="EMBL/GenBank/DDBJ databases">
        <authorList>
            <person name="Sun Q."/>
            <person name="Zhou Y."/>
        </authorList>
    </citation>
    <scope>NUCLEOTIDE SEQUENCE</scope>
    <source>
        <strain evidence="6">CGMCC 1.12187</strain>
    </source>
</reference>
<sequence length="255" mass="27192">MVRSTVDLPAAPAGDASRLSNPFCTVCIVALSVATMTPPFPASPADRPPADGREALKFHNRRAIIDAAAALAEERGLGSFTITDLAERAGVARRTIFNHFASADDAVYARCSEMLGVIVDSFAGISDPEVPPRAPGPGTVLEQLIEVVERPELIQVMSQIARLIGGQGNHPAAVLWTHEVSQTITARLAAVIAERSPGADPFTVTLLASSLLNSVEVTFVEWVQETEATVTPAGRERWQALLRTALEHLRHGFAS</sequence>
<evidence type="ECO:0000256" key="2">
    <source>
        <dbReference type="ARBA" id="ARBA00023125"/>
    </source>
</evidence>
<evidence type="ECO:0000256" key="4">
    <source>
        <dbReference type="PROSITE-ProRule" id="PRU00335"/>
    </source>
</evidence>
<proteinExistence type="predicted"/>
<evidence type="ECO:0000259" key="5">
    <source>
        <dbReference type="PROSITE" id="PS50977"/>
    </source>
</evidence>
<reference evidence="6" key="1">
    <citation type="journal article" date="2014" name="Int. J. Syst. Evol. Microbiol.">
        <title>Complete genome sequence of Corynebacterium casei LMG S-19264T (=DSM 44701T), isolated from a smear-ripened cheese.</title>
        <authorList>
            <consortium name="US DOE Joint Genome Institute (JGI-PGF)"/>
            <person name="Walter F."/>
            <person name="Albersmeier A."/>
            <person name="Kalinowski J."/>
            <person name="Ruckert C."/>
        </authorList>
    </citation>
    <scope>NUCLEOTIDE SEQUENCE</scope>
    <source>
        <strain evidence="6">CGMCC 1.12187</strain>
    </source>
</reference>
<comment type="caution">
    <text evidence="6">The sequence shown here is derived from an EMBL/GenBank/DDBJ whole genome shotgun (WGS) entry which is preliminary data.</text>
</comment>
<dbReference type="AlphaFoldDB" id="A0A917GZB4"/>
<gene>
    <name evidence="6" type="ORF">GCM10011374_27180</name>
</gene>